<dbReference type="PANTHER" id="PTHR12714">
    <property type="entry name" value="PROTEIN-S ISOPRENYLCYSTEINE O-METHYLTRANSFERASE"/>
    <property type="match status" value="1"/>
</dbReference>
<protein>
    <submittedName>
        <fullName evidence="6">Putative membrane protein</fullName>
    </submittedName>
</protein>
<evidence type="ECO:0000256" key="2">
    <source>
        <dbReference type="ARBA" id="ARBA00022692"/>
    </source>
</evidence>
<proteinExistence type="predicted"/>
<keyword evidence="4 5" id="KW-0472">Membrane</keyword>
<sequence length="187" mass="20674">MGAMENLAEELRMQDDSVQSADAVEPEHEVESAHASQVRLPFRPPVLMWGLVGIGICIEQFLPSPIDLHLLVRVGLGILMMFGGAMLMRASGKAFGTRGEVFSHGAETAVLVTDGVFARSRNPVYVAATMMMCGLGLLANSSWALLIVFCIGIPLLHFGVILPEEQYLLETFGEEYESYRKKVRRWF</sequence>
<dbReference type="Gene3D" id="1.20.120.1630">
    <property type="match status" value="1"/>
</dbReference>
<keyword evidence="2 5" id="KW-0812">Transmembrane</keyword>
<dbReference type="AlphaFoldDB" id="A0A075HYT2"/>
<organism evidence="6">
    <name type="scientific">uncultured marine group II/III euryarchaeote KM3_94_C01</name>
    <dbReference type="NCBI Taxonomy" id="1456545"/>
    <lineage>
        <taxon>Archaea</taxon>
        <taxon>Methanobacteriati</taxon>
        <taxon>Methanobacteriota</taxon>
        <taxon>environmental samples</taxon>
    </lineage>
</organism>
<dbReference type="GO" id="GO:0012505">
    <property type="term" value="C:endomembrane system"/>
    <property type="evidence" value="ECO:0007669"/>
    <property type="project" value="UniProtKB-SubCell"/>
</dbReference>
<evidence type="ECO:0000256" key="3">
    <source>
        <dbReference type="ARBA" id="ARBA00022989"/>
    </source>
</evidence>
<dbReference type="PANTHER" id="PTHR12714:SF9">
    <property type="entry name" value="PROTEIN-S-ISOPRENYLCYSTEINE O-METHYLTRANSFERASE"/>
    <property type="match status" value="1"/>
</dbReference>
<accession>A0A075HYT2</accession>
<evidence type="ECO:0000256" key="5">
    <source>
        <dbReference type="SAM" id="Phobius"/>
    </source>
</evidence>
<feature type="transmembrane region" description="Helical" evidence="5">
    <location>
        <begin position="68"/>
        <end position="88"/>
    </location>
</feature>
<evidence type="ECO:0000313" key="6">
    <source>
        <dbReference type="EMBL" id="AIF20809.1"/>
    </source>
</evidence>
<name>A0A075HYT2_9EURY</name>
<dbReference type="GO" id="GO:0016740">
    <property type="term" value="F:transferase activity"/>
    <property type="evidence" value="ECO:0007669"/>
    <property type="project" value="UniProtKB-ARBA"/>
</dbReference>
<reference evidence="6" key="1">
    <citation type="journal article" date="2014" name="Genome Biol. Evol.">
        <title>Pangenome evidence for extensive interdomain horizontal transfer affecting lineage core and shell genes in uncultured planktonic thaumarchaeota and euryarchaeota.</title>
        <authorList>
            <person name="Deschamps P."/>
            <person name="Zivanovic Y."/>
            <person name="Moreira D."/>
            <person name="Rodriguez-Valera F."/>
            <person name="Lopez-Garcia P."/>
        </authorList>
    </citation>
    <scope>NUCLEOTIDE SEQUENCE</scope>
</reference>
<keyword evidence="3 5" id="KW-1133">Transmembrane helix</keyword>
<dbReference type="Pfam" id="PF04191">
    <property type="entry name" value="PEMT"/>
    <property type="match status" value="1"/>
</dbReference>
<dbReference type="EMBL" id="KF901176">
    <property type="protein sequence ID" value="AIF20809.1"/>
    <property type="molecule type" value="Genomic_DNA"/>
</dbReference>
<feature type="transmembrane region" description="Helical" evidence="5">
    <location>
        <begin position="137"/>
        <end position="162"/>
    </location>
</feature>
<comment type="subcellular location">
    <subcellularLocation>
        <location evidence="1">Endomembrane system</location>
        <topology evidence="1">Multi-pass membrane protein</topology>
    </subcellularLocation>
</comment>
<dbReference type="InterPro" id="IPR007318">
    <property type="entry name" value="Phopholipid_MeTrfase"/>
</dbReference>
<evidence type="ECO:0000256" key="1">
    <source>
        <dbReference type="ARBA" id="ARBA00004127"/>
    </source>
</evidence>
<evidence type="ECO:0000256" key="4">
    <source>
        <dbReference type="ARBA" id="ARBA00023136"/>
    </source>
</evidence>